<dbReference type="STRING" id="1443111.Z949_797"/>
<keyword evidence="5" id="KW-1185">Reference proteome</keyword>
<evidence type="ECO:0000256" key="1">
    <source>
        <dbReference type="ARBA" id="ARBA00022679"/>
    </source>
</evidence>
<dbReference type="CDD" id="cd04301">
    <property type="entry name" value="NAT_SF"/>
    <property type="match status" value="1"/>
</dbReference>
<keyword evidence="2" id="KW-0012">Acyltransferase</keyword>
<dbReference type="Pfam" id="PF00583">
    <property type="entry name" value="Acetyltransf_1"/>
    <property type="match status" value="1"/>
</dbReference>
<dbReference type="InterPro" id="IPR016181">
    <property type="entry name" value="Acyl_CoA_acyltransferase"/>
</dbReference>
<sequence length="160" mass="17157">MLIRPAASTDLPQVRSLWNAMIRDTTATFTTILKTDEDLAALLVQRERAFLIAEVANGCAGFITWGPFRAGPGYAHTAEHSIITAHPGTGVGSALMAAAIDEARAQGIHVMIACIGSENPGAIAFHRRMGFALAGQLPQVGRKSERWHDLIVMSRIIADP</sequence>
<evidence type="ECO:0000313" key="4">
    <source>
        <dbReference type="EMBL" id="RKE94535.1"/>
    </source>
</evidence>
<feature type="domain" description="N-acetyltransferase" evidence="3">
    <location>
        <begin position="1"/>
        <end position="158"/>
    </location>
</feature>
<evidence type="ECO:0000313" key="5">
    <source>
        <dbReference type="Proteomes" id="UP000284407"/>
    </source>
</evidence>
<dbReference type="GO" id="GO:0016747">
    <property type="term" value="F:acyltransferase activity, transferring groups other than amino-acyl groups"/>
    <property type="evidence" value="ECO:0007669"/>
    <property type="project" value="InterPro"/>
</dbReference>
<name>A0A420DK19_9RHOB</name>
<comment type="caution">
    <text evidence="4">The sequence shown here is derived from an EMBL/GenBank/DDBJ whole genome shotgun (WGS) entry which is preliminary data.</text>
</comment>
<accession>A0A420DK19</accession>
<evidence type="ECO:0000256" key="2">
    <source>
        <dbReference type="ARBA" id="ARBA00023315"/>
    </source>
</evidence>
<evidence type="ECO:0000259" key="3">
    <source>
        <dbReference type="PROSITE" id="PS51186"/>
    </source>
</evidence>
<dbReference type="PANTHER" id="PTHR43072:SF23">
    <property type="entry name" value="UPF0039 PROTEIN C11D3.02C"/>
    <property type="match status" value="1"/>
</dbReference>
<dbReference type="Gene3D" id="3.40.630.30">
    <property type="match status" value="1"/>
</dbReference>
<keyword evidence="1 4" id="KW-0808">Transferase</keyword>
<organism evidence="4 5">
    <name type="scientific">Sulfitobacter guttiformis</name>
    <dbReference type="NCBI Taxonomy" id="74349"/>
    <lineage>
        <taxon>Bacteria</taxon>
        <taxon>Pseudomonadati</taxon>
        <taxon>Pseudomonadota</taxon>
        <taxon>Alphaproteobacteria</taxon>
        <taxon>Rhodobacterales</taxon>
        <taxon>Roseobacteraceae</taxon>
        <taxon>Sulfitobacter</taxon>
    </lineage>
</organism>
<dbReference type="AlphaFoldDB" id="A0A420DK19"/>
<dbReference type="SUPFAM" id="SSF55729">
    <property type="entry name" value="Acyl-CoA N-acyltransferases (Nat)"/>
    <property type="match status" value="1"/>
</dbReference>
<protein>
    <submittedName>
        <fullName evidence="4">Phosphinothricin acetyltransferase</fullName>
    </submittedName>
</protein>
<dbReference type="PANTHER" id="PTHR43072">
    <property type="entry name" value="N-ACETYLTRANSFERASE"/>
    <property type="match status" value="1"/>
</dbReference>
<dbReference type="InterPro" id="IPR000182">
    <property type="entry name" value="GNAT_dom"/>
</dbReference>
<reference evidence="4 5" key="1">
    <citation type="submission" date="2018-09" db="EMBL/GenBank/DDBJ databases">
        <title>Genomic Encyclopedia of Archaeal and Bacterial Type Strains, Phase II (KMG-II): from individual species to whole genera.</title>
        <authorList>
            <person name="Goeker M."/>
        </authorList>
    </citation>
    <scope>NUCLEOTIDE SEQUENCE [LARGE SCALE GENOMIC DNA]</scope>
    <source>
        <strain evidence="4 5">DSM 11458</strain>
    </source>
</reference>
<dbReference type="EMBL" id="RAQK01000002">
    <property type="protein sequence ID" value="RKE94535.1"/>
    <property type="molecule type" value="Genomic_DNA"/>
</dbReference>
<gene>
    <name evidence="4" type="ORF">C8N30_3663</name>
</gene>
<dbReference type="PROSITE" id="PS51186">
    <property type="entry name" value="GNAT"/>
    <property type="match status" value="1"/>
</dbReference>
<proteinExistence type="predicted"/>
<dbReference type="Proteomes" id="UP000284407">
    <property type="component" value="Unassembled WGS sequence"/>
</dbReference>